<accession>A0A5B7HS30</accession>
<feature type="compositionally biased region" description="Polar residues" evidence="1">
    <location>
        <begin position="89"/>
        <end position="100"/>
    </location>
</feature>
<feature type="compositionally biased region" description="Pro residues" evidence="1">
    <location>
        <begin position="76"/>
        <end position="86"/>
    </location>
</feature>
<sequence length="100" mass="10774">MNEELSSSFSLSSVTSASFSAAAAQTRSHVIARSRCAGWGEYLRVPRKCSRCSGRHATGRLPHLSAAARPCRPVRIQPPPLSPQPSPHTAHQSFALQNPL</sequence>
<feature type="region of interest" description="Disordered" evidence="1">
    <location>
        <begin position="68"/>
        <end position="100"/>
    </location>
</feature>
<gene>
    <name evidence="2" type="ORF">E2C01_067226</name>
</gene>
<dbReference type="EMBL" id="VSRR010035668">
    <property type="protein sequence ID" value="MPC72913.1"/>
    <property type="molecule type" value="Genomic_DNA"/>
</dbReference>
<dbReference type="Proteomes" id="UP000324222">
    <property type="component" value="Unassembled WGS sequence"/>
</dbReference>
<protein>
    <submittedName>
        <fullName evidence="2">Uncharacterized protein</fullName>
    </submittedName>
</protein>
<reference evidence="2 3" key="1">
    <citation type="submission" date="2019-05" db="EMBL/GenBank/DDBJ databases">
        <title>Another draft genome of Portunus trituberculatus and its Hox gene families provides insights of decapod evolution.</title>
        <authorList>
            <person name="Jeong J.-H."/>
            <person name="Song I."/>
            <person name="Kim S."/>
            <person name="Choi T."/>
            <person name="Kim D."/>
            <person name="Ryu S."/>
            <person name="Kim W."/>
        </authorList>
    </citation>
    <scope>NUCLEOTIDE SEQUENCE [LARGE SCALE GENOMIC DNA]</scope>
    <source>
        <tissue evidence="2">Muscle</tissue>
    </source>
</reference>
<evidence type="ECO:0000256" key="1">
    <source>
        <dbReference type="SAM" id="MobiDB-lite"/>
    </source>
</evidence>
<comment type="caution">
    <text evidence="2">The sequence shown here is derived from an EMBL/GenBank/DDBJ whole genome shotgun (WGS) entry which is preliminary data.</text>
</comment>
<name>A0A5B7HS30_PORTR</name>
<evidence type="ECO:0000313" key="3">
    <source>
        <dbReference type="Proteomes" id="UP000324222"/>
    </source>
</evidence>
<organism evidence="2 3">
    <name type="scientific">Portunus trituberculatus</name>
    <name type="common">Swimming crab</name>
    <name type="synonym">Neptunus trituberculatus</name>
    <dbReference type="NCBI Taxonomy" id="210409"/>
    <lineage>
        <taxon>Eukaryota</taxon>
        <taxon>Metazoa</taxon>
        <taxon>Ecdysozoa</taxon>
        <taxon>Arthropoda</taxon>
        <taxon>Crustacea</taxon>
        <taxon>Multicrustacea</taxon>
        <taxon>Malacostraca</taxon>
        <taxon>Eumalacostraca</taxon>
        <taxon>Eucarida</taxon>
        <taxon>Decapoda</taxon>
        <taxon>Pleocyemata</taxon>
        <taxon>Brachyura</taxon>
        <taxon>Eubrachyura</taxon>
        <taxon>Portunoidea</taxon>
        <taxon>Portunidae</taxon>
        <taxon>Portuninae</taxon>
        <taxon>Portunus</taxon>
    </lineage>
</organism>
<keyword evidence="3" id="KW-1185">Reference proteome</keyword>
<evidence type="ECO:0000313" key="2">
    <source>
        <dbReference type="EMBL" id="MPC72913.1"/>
    </source>
</evidence>
<proteinExistence type="predicted"/>
<dbReference type="AlphaFoldDB" id="A0A5B7HS30"/>